<dbReference type="TAIR" id="AT2G13125"/>
<evidence type="ECO:0000256" key="1">
    <source>
        <dbReference type="SAM" id="MobiDB-lite"/>
    </source>
</evidence>
<dbReference type="RefSeq" id="NP_671845.1">
    <property type="nucleotide sequence ID" value="NM_147310.1"/>
</dbReference>
<proteinExistence type="predicted"/>
<feature type="compositionally biased region" description="Acidic residues" evidence="1">
    <location>
        <begin position="112"/>
        <end position="124"/>
    </location>
</feature>
<gene>
    <name evidence="2 3" type="ordered locus">At2g13125</name>
</gene>
<evidence type="ECO:0000313" key="3">
    <source>
        <dbReference type="EMBL" id="AEC06218.1"/>
    </source>
</evidence>
<dbReference type="Araport" id="AT2G13125"/>
<dbReference type="KEGG" id="ath:AT2G13125"/>
<dbReference type="InParanoid" id="F4IUB8"/>
<dbReference type="GeneID" id="815796"/>
<keyword evidence="4" id="KW-1185">Reference proteome</keyword>
<sequence length="124" mass="13902">MGEPEELAEGLAEGHVEGCADGHSEGRADGLATEATRTWHAWLDAGKEPEEDDVMADITQDNHKKEFGEFRRSGQQVSQPRYLEDYERSSKLMLKVRDVNLHRGGHSSMEESSQEEEEEGGVWS</sequence>
<dbReference type="AlphaFoldDB" id="F4IUB8"/>
<accession>F4IUB8</accession>
<dbReference type="Proteomes" id="UP000006548">
    <property type="component" value="Chromosome 2"/>
</dbReference>
<dbReference type="HOGENOM" id="CLU_2007052_0_0_1"/>
<evidence type="ECO:0000313" key="2">
    <source>
        <dbReference type="Araport" id="AT2G13125"/>
    </source>
</evidence>
<organism evidence="3 4">
    <name type="scientific">Arabidopsis thaliana</name>
    <name type="common">Mouse-ear cress</name>
    <dbReference type="NCBI Taxonomy" id="3702"/>
    <lineage>
        <taxon>Eukaryota</taxon>
        <taxon>Viridiplantae</taxon>
        <taxon>Streptophyta</taxon>
        <taxon>Embryophyta</taxon>
        <taxon>Tracheophyta</taxon>
        <taxon>Spermatophyta</taxon>
        <taxon>Magnoliopsida</taxon>
        <taxon>eudicotyledons</taxon>
        <taxon>Gunneridae</taxon>
        <taxon>Pentapetalae</taxon>
        <taxon>rosids</taxon>
        <taxon>malvids</taxon>
        <taxon>Brassicales</taxon>
        <taxon>Brassicaceae</taxon>
        <taxon>Camelineae</taxon>
        <taxon>Arabidopsis</taxon>
    </lineage>
</organism>
<protein>
    <submittedName>
        <fullName evidence="3">Uncharacterized protein</fullName>
    </submittedName>
</protein>
<evidence type="ECO:0000313" key="4">
    <source>
        <dbReference type="Proteomes" id="UP000006548"/>
    </source>
</evidence>
<name>F4IUB8_ARATH</name>
<dbReference type="ExpressionAtlas" id="F4IUB8">
    <property type="expression patterns" value="baseline"/>
</dbReference>
<reference evidence="3 4" key="1">
    <citation type="journal article" date="1999" name="Nature">
        <title>Sequence and analysis of chromosome 2 of the plant Arabidopsis thaliana.</title>
        <authorList>
            <person name="Lin X."/>
            <person name="Kaul S."/>
            <person name="Rounsley S."/>
            <person name="Shea T.P."/>
            <person name="Benito M.I."/>
            <person name="Town C.D."/>
            <person name="Fujii C.Y."/>
            <person name="Mason T."/>
            <person name="Bowman C.L."/>
            <person name="Barnstead M."/>
            <person name="Feldblyum T.V."/>
            <person name="Buell C.R."/>
            <person name="Ketchum K.A."/>
            <person name="Lee J."/>
            <person name="Ronning C.M."/>
            <person name="Koo H.L."/>
            <person name="Moffat K.S."/>
            <person name="Cronin L.A."/>
            <person name="Shen M."/>
            <person name="Pai G."/>
            <person name="Van Aken S."/>
            <person name="Umayam L."/>
            <person name="Tallon L.J."/>
            <person name="Gill J.E."/>
            <person name="Adams M.D."/>
            <person name="Carrera A.J."/>
            <person name="Creasy T.H."/>
            <person name="Goodman H.M."/>
            <person name="Somerville C.R."/>
            <person name="Copenhaver G.P."/>
            <person name="Preuss D."/>
            <person name="Nierman W.C."/>
            <person name="White O."/>
            <person name="Eisen J.A."/>
            <person name="Salzberg S.L."/>
            <person name="Fraser C.M."/>
            <person name="Venter J.C."/>
        </authorList>
    </citation>
    <scope>NUCLEOTIDE SEQUENCE [LARGE SCALE GENOMIC DNA]</scope>
    <source>
        <strain evidence="4">cv. Columbia</strain>
    </source>
</reference>
<dbReference type="PaxDb" id="3702-AT2G13125.1"/>
<feature type="region of interest" description="Disordered" evidence="1">
    <location>
        <begin position="101"/>
        <end position="124"/>
    </location>
</feature>
<dbReference type="EMBL" id="CP002685">
    <property type="protein sequence ID" value="AEC06218.1"/>
    <property type="molecule type" value="Genomic_DNA"/>
</dbReference>
<reference evidence="4" key="2">
    <citation type="journal article" date="2017" name="Plant J.">
        <title>Araport11: a complete reannotation of the Arabidopsis thaliana reference genome.</title>
        <authorList>
            <person name="Cheng C.Y."/>
            <person name="Krishnakumar V."/>
            <person name="Chan A.P."/>
            <person name="Thibaud-Nissen F."/>
            <person name="Schobel S."/>
            <person name="Town C.D."/>
        </authorList>
    </citation>
    <scope>GENOME REANNOTATION</scope>
    <source>
        <strain evidence="4">cv. Columbia</strain>
    </source>
</reference>